<name>A0ABC9THL5_ENTFL</name>
<dbReference type="AlphaFoldDB" id="A0ABC9THL5"/>
<dbReference type="EMBL" id="ATIR01000073">
    <property type="protein sequence ID" value="EPI06664.1"/>
    <property type="molecule type" value="Genomic_DNA"/>
</dbReference>
<protein>
    <submittedName>
        <fullName evidence="1">Uncharacterized protein</fullName>
    </submittedName>
</protein>
<reference evidence="1 2" key="1">
    <citation type="submission" date="2013-06" db="EMBL/GenBank/DDBJ databases">
        <authorList>
            <person name="Weinstock G."/>
            <person name="Sodergren E."/>
            <person name="Lobos E.A."/>
            <person name="Fulton L."/>
            <person name="Fulton R."/>
            <person name="Courtney L."/>
            <person name="Fronick C."/>
            <person name="O'Laughlin M."/>
            <person name="Godfrey J."/>
            <person name="Wilson R.M."/>
            <person name="Miner T."/>
            <person name="Farmer C."/>
            <person name="Delehaunty K."/>
            <person name="Cordes M."/>
            <person name="Minx P."/>
            <person name="Tomlinson C."/>
            <person name="Chen J."/>
            <person name="Wollam A."/>
            <person name="Pepin K.H."/>
            <person name="Bhonagiri V."/>
            <person name="Zhang X."/>
            <person name="Warren W."/>
            <person name="Mitreva M."/>
            <person name="Mardis E.R."/>
            <person name="Wilson R.K."/>
        </authorList>
    </citation>
    <scope>NUCLEOTIDE SEQUENCE [LARGE SCALE GENOMIC DNA]</scope>
    <source>
        <strain evidence="1 2">RP2S-4</strain>
    </source>
</reference>
<organism evidence="1 2">
    <name type="scientific">Enterococcus faecalis RP2S-4</name>
    <dbReference type="NCBI Taxonomy" id="1244145"/>
    <lineage>
        <taxon>Bacteria</taxon>
        <taxon>Bacillati</taxon>
        <taxon>Bacillota</taxon>
        <taxon>Bacilli</taxon>
        <taxon>Lactobacillales</taxon>
        <taxon>Enterococcaceae</taxon>
        <taxon>Enterococcus</taxon>
    </lineage>
</organism>
<gene>
    <name evidence="1" type="ORF">D358_02052</name>
</gene>
<comment type="caution">
    <text evidence="1">The sequence shown here is derived from an EMBL/GenBank/DDBJ whole genome shotgun (WGS) entry which is preliminary data.</text>
</comment>
<evidence type="ECO:0000313" key="1">
    <source>
        <dbReference type="EMBL" id="EPI06664.1"/>
    </source>
</evidence>
<accession>A0ABC9THL5</accession>
<sequence>MDKVNSSRFNKNKEKINMLSLGKVKCCSHNTPFYSLNDS</sequence>
<dbReference type="Proteomes" id="UP000015750">
    <property type="component" value="Unassembled WGS sequence"/>
</dbReference>
<evidence type="ECO:0000313" key="2">
    <source>
        <dbReference type="Proteomes" id="UP000015750"/>
    </source>
</evidence>
<proteinExistence type="predicted"/>